<dbReference type="SUPFAM" id="SSF46894">
    <property type="entry name" value="C-terminal effector domain of the bipartite response regulators"/>
    <property type="match status" value="1"/>
</dbReference>
<dbReference type="CDD" id="cd17535">
    <property type="entry name" value="REC_NarL-like"/>
    <property type="match status" value="1"/>
</dbReference>
<reference evidence="5 6" key="1">
    <citation type="submission" date="2019-02" db="EMBL/GenBank/DDBJ databases">
        <title>Genomic Encyclopedia of Type Strains, Phase IV (KMG-IV): sequencing the most valuable type-strain genomes for metagenomic binning, comparative biology and taxonomic classification.</title>
        <authorList>
            <person name="Goeker M."/>
        </authorList>
    </citation>
    <scope>NUCLEOTIDE SEQUENCE [LARGE SCALE GENOMIC DNA]</scope>
    <source>
        <strain evidence="5 6">DSM 18116</strain>
    </source>
</reference>
<feature type="domain" description="Response regulatory" evidence="4">
    <location>
        <begin position="4"/>
        <end position="120"/>
    </location>
</feature>
<dbReference type="SMART" id="SM00421">
    <property type="entry name" value="HTH_LUXR"/>
    <property type="match status" value="1"/>
</dbReference>
<dbReference type="InterPro" id="IPR016032">
    <property type="entry name" value="Sig_transdc_resp-reg_C-effctor"/>
</dbReference>
<dbReference type="PANTHER" id="PTHR45566:SF2">
    <property type="entry name" value="NARL SUBFAMILY"/>
    <property type="match status" value="1"/>
</dbReference>
<dbReference type="PROSITE" id="PS50110">
    <property type="entry name" value="RESPONSE_REGULATORY"/>
    <property type="match status" value="1"/>
</dbReference>
<dbReference type="InterPro" id="IPR001789">
    <property type="entry name" value="Sig_transdc_resp-reg_receiver"/>
</dbReference>
<dbReference type="InterPro" id="IPR011006">
    <property type="entry name" value="CheY-like_superfamily"/>
</dbReference>
<protein>
    <submittedName>
        <fullName evidence="5">LuxR family two component transcriptional regulator</fullName>
    </submittedName>
</protein>
<dbReference type="InterPro" id="IPR051015">
    <property type="entry name" value="EvgA-like"/>
</dbReference>
<keyword evidence="1 3" id="KW-0597">Phosphoprotein</keyword>
<dbReference type="Proteomes" id="UP000293874">
    <property type="component" value="Unassembled WGS sequence"/>
</dbReference>
<evidence type="ECO:0000259" key="4">
    <source>
        <dbReference type="PROSITE" id="PS50110"/>
    </source>
</evidence>
<gene>
    <name evidence="5" type="ORF">EV199_2708</name>
</gene>
<dbReference type="OrthoDB" id="1727128at2"/>
<evidence type="ECO:0000313" key="5">
    <source>
        <dbReference type="EMBL" id="RZS70813.1"/>
    </source>
</evidence>
<keyword evidence="6" id="KW-1185">Reference proteome</keyword>
<keyword evidence="2" id="KW-0238">DNA-binding</keyword>
<sequence length="203" mass="23136">MPVKIAITDDHPMVISAMKSALELNPGRELIFTCTCGEALLQQLSIHQPDILLLDIRLPDLPGTSLCKQISAEYPFVRIIAITSHDDPWYIRQMLEMGAHGYLLKDTGFNILEEAISKVLNGNQYMDPRISLEPVNKTKELPFTRKEKEMLTLLSEMQSLQQIAIRMCIPLRMAEMHFYNLVQKLGTDDMNGLLQEARRRGLL</sequence>
<feature type="modified residue" description="4-aspartylphosphate" evidence="3">
    <location>
        <position position="55"/>
    </location>
</feature>
<comment type="caution">
    <text evidence="5">The sequence shown here is derived from an EMBL/GenBank/DDBJ whole genome shotgun (WGS) entry which is preliminary data.</text>
</comment>
<name>A0A4Q7MUN9_9BACT</name>
<dbReference type="InterPro" id="IPR058245">
    <property type="entry name" value="NreC/VraR/RcsB-like_REC"/>
</dbReference>
<dbReference type="SUPFAM" id="SSF52172">
    <property type="entry name" value="CheY-like"/>
    <property type="match status" value="1"/>
</dbReference>
<evidence type="ECO:0000313" key="6">
    <source>
        <dbReference type="Proteomes" id="UP000293874"/>
    </source>
</evidence>
<proteinExistence type="predicted"/>
<dbReference type="GO" id="GO:0006355">
    <property type="term" value="P:regulation of DNA-templated transcription"/>
    <property type="evidence" value="ECO:0007669"/>
    <property type="project" value="InterPro"/>
</dbReference>
<dbReference type="SMART" id="SM00448">
    <property type="entry name" value="REC"/>
    <property type="match status" value="1"/>
</dbReference>
<organism evidence="5 6">
    <name type="scientific">Pseudobacter ginsenosidimutans</name>
    <dbReference type="NCBI Taxonomy" id="661488"/>
    <lineage>
        <taxon>Bacteria</taxon>
        <taxon>Pseudomonadati</taxon>
        <taxon>Bacteroidota</taxon>
        <taxon>Chitinophagia</taxon>
        <taxon>Chitinophagales</taxon>
        <taxon>Chitinophagaceae</taxon>
        <taxon>Pseudobacter</taxon>
    </lineage>
</organism>
<dbReference type="AlphaFoldDB" id="A0A4Q7MUN9"/>
<dbReference type="Gene3D" id="3.40.50.2300">
    <property type="match status" value="1"/>
</dbReference>
<dbReference type="Pfam" id="PF00072">
    <property type="entry name" value="Response_reg"/>
    <property type="match status" value="1"/>
</dbReference>
<dbReference type="GO" id="GO:0003677">
    <property type="term" value="F:DNA binding"/>
    <property type="evidence" value="ECO:0007669"/>
    <property type="project" value="UniProtKB-KW"/>
</dbReference>
<dbReference type="RefSeq" id="WP_158643865.1">
    <property type="nucleotide sequence ID" value="NZ_CP042431.1"/>
</dbReference>
<accession>A0A4Q7MUN9</accession>
<evidence type="ECO:0000256" key="1">
    <source>
        <dbReference type="ARBA" id="ARBA00022553"/>
    </source>
</evidence>
<dbReference type="PANTHER" id="PTHR45566">
    <property type="entry name" value="HTH-TYPE TRANSCRIPTIONAL REGULATOR YHJB-RELATED"/>
    <property type="match status" value="1"/>
</dbReference>
<dbReference type="EMBL" id="SGXA01000002">
    <property type="protein sequence ID" value="RZS70813.1"/>
    <property type="molecule type" value="Genomic_DNA"/>
</dbReference>
<evidence type="ECO:0000256" key="3">
    <source>
        <dbReference type="PROSITE-ProRule" id="PRU00169"/>
    </source>
</evidence>
<dbReference type="GO" id="GO:0000160">
    <property type="term" value="P:phosphorelay signal transduction system"/>
    <property type="evidence" value="ECO:0007669"/>
    <property type="project" value="InterPro"/>
</dbReference>
<dbReference type="InterPro" id="IPR000792">
    <property type="entry name" value="Tscrpt_reg_LuxR_C"/>
</dbReference>
<evidence type="ECO:0000256" key="2">
    <source>
        <dbReference type="ARBA" id="ARBA00023125"/>
    </source>
</evidence>